<dbReference type="EMBL" id="JANBUJ010004173">
    <property type="protein sequence ID" value="KAJ2758244.1"/>
    <property type="molecule type" value="Genomic_DNA"/>
</dbReference>
<feature type="non-terminal residue" evidence="1">
    <location>
        <position position="1"/>
    </location>
</feature>
<gene>
    <name evidence="1" type="ORF">IWQ57_006885</name>
</gene>
<proteinExistence type="predicted"/>
<feature type="non-terminal residue" evidence="1">
    <location>
        <position position="103"/>
    </location>
</feature>
<protein>
    <submittedName>
        <fullName evidence="1">Uncharacterized protein</fullName>
    </submittedName>
</protein>
<reference evidence="1" key="1">
    <citation type="submission" date="2022-07" db="EMBL/GenBank/DDBJ databases">
        <title>Phylogenomic reconstructions and comparative analyses of Kickxellomycotina fungi.</title>
        <authorList>
            <person name="Reynolds N.K."/>
            <person name="Stajich J.E."/>
            <person name="Barry K."/>
            <person name="Grigoriev I.V."/>
            <person name="Crous P."/>
            <person name="Smith M.E."/>
        </authorList>
    </citation>
    <scope>NUCLEOTIDE SEQUENCE</scope>
    <source>
        <strain evidence="1">CBS 109366</strain>
    </source>
</reference>
<accession>A0ACC1JIP3</accession>
<name>A0ACC1JIP3_9FUNG</name>
<keyword evidence="2" id="KW-1185">Reference proteome</keyword>
<dbReference type="Proteomes" id="UP001140234">
    <property type="component" value="Unassembled WGS sequence"/>
</dbReference>
<organism evidence="1 2">
    <name type="scientific">Coemansia nantahalensis</name>
    <dbReference type="NCBI Taxonomy" id="2789366"/>
    <lineage>
        <taxon>Eukaryota</taxon>
        <taxon>Fungi</taxon>
        <taxon>Fungi incertae sedis</taxon>
        <taxon>Zoopagomycota</taxon>
        <taxon>Kickxellomycotina</taxon>
        <taxon>Kickxellomycetes</taxon>
        <taxon>Kickxellales</taxon>
        <taxon>Kickxellaceae</taxon>
        <taxon>Coemansia</taxon>
    </lineage>
</organism>
<evidence type="ECO:0000313" key="2">
    <source>
        <dbReference type="Proteomes" id="UP001140234"/>
    </source>
</evidence>
<comment type="caution">
    <text evidence="1">The sequence shown here is derived from an EMBL/GenBank/DDBJ whole genome shotgun (WGS) entry which is preliminary data.</text>
</comment>
<evidence type="ECO:0000313" key="1">
    <source>
        <dbReference type="EMBL" id="KAJ2758244.1"/>
    </source>
</evidence>
<sequence length="103" mass="11251">QRAQRLRRDEQPDLRADAAAEPAGAVDDGQRREAAGGQGAEQRGRAAGEPRDQRRRRADRRGQQPGQRAPGFPARPAQHRRRPHPDPGEAGSVPPGHRPPQAI</sequence>